<sequence length="283" mass="30671">MPQEVDYPALNKAVEQNGGLFASIALIEKTTNGNVKGYMNWRASQNVAAMKPTTPADAKTLAKTLQTIDFRNRGALFAELQTLREFSPYQLATDQTRALLLVPARSSLVTPVDPAPAPPSTTDDDDLHPFYLGLSSQVAAGAPAPTVRVPRVVLPLGRLVWQDTKTPGGSSRQAPDSGDTNYILVVDVLSKGFPVWLIYDRMPYDRDLDDRVTIDPATQPPVFDPSIPNADSVCLWDSIATSWPTTPTTLRQLTANFGKGGREPVRVAKLTKREVATALASVS</sequence>
<name>A0AA40DNG2_9PEZI</name>
<dbReference type="Proteomes" id="UP001172101">
    <property type="component" value="Unassembled WGS sequence"/>
</dbReference>
<gene>
    <name evidence="1" type="ORF">B0T26DRAFT_446907</name>
</gene>
<reference evidence="1" key="1">
    <citation type="submission" date="2023-06" db="EMBL/GenBank/DDBJ databases">
        <title>Genome-scale phylogeny and comparative genomics of the fungal order Sordariales.</title>
        <authorList>
            <consortium name="Lawrence Berkeley National Laboratory"/>
            <person name="Hensen N."/>
            <person name="Bonometti L."/>
            <person name="Westerberg I."/>
            <person name="Brannstrom I.O."/>
            <person name="Guillou S."/>
            <person name="Cros-Aarteil S."/>
            <person name="Calhoun S."/>
            <person name="Haridas S."/>
            <person name="Kuo A."/>
            <person name="Mondo S."/>
            <person name="Pangilinan J."/>
            <person name="Riley R."/>
            <person name="LaButti K."/>
            <person name="Andreopoulos B."/>
            <person name="Lipzen A."/>
            <person name="Chen C."/>
            <person name="Yanf M."/>
            <person name="Daum C."/>
            <person name="Ng V."/>
            <person name="Clum A."/>
            <person name="Steindorff A."/>
            <person name="Ohm R."/>
            <person name="Martin F."/>
            <person name="Silar P."/>
            <person name="Natvig D."/>
            <person name="Lalanne C."/>
            <person name="Gautier V."/>
            <person name="Ament-velasquez S.L."/>
            <person name="Kruys A."/>
            <person name="Hutchinson M.I."/>
            <person name="Powell A.J."/>
            <person name="Barry K."/>
            <person name="Miller A.N."/>
            <person name="Grigoriev I.V."/>
            <person name="Debuchy R."/>
            <person name="Gladieux P."/>
            <person name="Thoren M.H."/>
            <person name="Johannesson H."/>
        </authorList>
    </citation>
    <scope>NUCLEOTIDE SEQUENCE</scope>
    <source>
        <strain evidence="1">SMH2392-1A</strain>
    </source>
</reference>
<evidence type="ECO:0000313" key="1">
    <source>
        <dbReference type="EMBL" id="KAK0706293.1"/>
    </source>
</evidence>
<keyword evidence="2" id="KW-1185">Reference proteome</keyword>
<organism evidence="1 2">
    <name type="scientific">Lasiosphaeria miniovina</name>
    <dbReference type="NCBI Taxonomy" id="1954250"/>
    <lineage>
        <taxon>Eukaryota</taxon>
        <taxon>Fungi</taxon>
        <taxon>Dikarya</taxon>
        <taxon>Ascomycota</taxon>
        <taxon>Pezizomycotina</taxon>
        <taxon>Sordariomycetes</taxon>
        <taxon>Sordariomycetidae</taxon>
        <taxon>Sordariales</taxon>
        <taxon>Lasiosphaeriaceae</taxon>
        <taxon>Lasiosphaeria</taxon>
    </lineage>
</organism>
<comment type="caution">
    <text evidence="1">The sequence shown here is derived from an EMBL/GenBank/DDBJ whole genome shotgun (WGS) entry which is preliminary data.</text>
</comment>
<dbReference type="AlphaFoldDB" id="A0AA40DNG2"/>
<accession>A0AA40DNG2</accession>
<protein>
    <submittedName>
        <fullName evidence="1">Uncharacterized protein</fullName>
    </submittedName>
</protein>
<evidence type="ECO:0000313" key="2">
    <source>
        <dbReference type="Proteomes" id="UP001172101"/>
    </source>
</evidence>
<proteinExistence type="predicted"/>
<dbReference type="RefSeq" id="XP_060291387.1">
    <property type="nucleotide sequence ID" value="XM_060435079.1"/>
</dbReference>
<dbReference type="EMBL" id="JAUIRO010000007">
    <property type="protein sequence ID" value="KAK0706293.1"/>
    <property type="molecule type" value="Genomic_DNA"/>
</dbReference>
<dbReference type="GeneID" id="85318349"/>